<reference evidence="1" key="1">
    <citation type="journal article" date="2019" name="New Phytol.">
        <title>Evolution of L-DOPA 4,5-dioxygenase activity allows for recurrent specialisation to betalain pigmentation in Caryophyllales.</title>
        <authorList>
            <person name="Sheehan H."/>
            <person name="Feng T."/>
            <person name="Walker-Hale N."/>
            <person name="Lopez-Nieves S."/>
            <person name="Pucker B."/>
            <person name="Guo R."/>
            <person name="Yim W.C."/>
            <person name="Badgami R."/>
            <person name="Timoneda A."/>
            <person name="Zhao L."/>
            <person name="Tiley H."/>
            <person name="Copetti D."/>
            <person name="Sanderson M.J."/>
            <person name="Cushman J.C."/>
            <person name="Moore M.J."/>
            <person name="Smith S.A."/>
            <person name="Brockington S.F."/>
        </authorList>
    </citation>
    <scope>NUCLEOTIDE SEQUENCE</scope>
</reference>
<name>A0A5B8XDG0_9CARY</name>
<sequence>MSTEGEDKRDVFHITWDTKDGNRGVKAG</sequence>
<dbReference type="AlphaFoldDB" id="A0A5B8XDG0"/>
<dbReference type="EMBL" id="MN153206">
    <property type="protein sequence ID" value="QED21492.1"/>
    <property type="molecule type" value="mRNA"/>
</dbReference>
<proteinExistence type="evidence at transcript level"/>
<evidence type="ECO:0000313" key="1">
    <source>
        <dbReference type="EMBL" id="QED21492.1"/>
    </source>
</evidence>
<protein>
    <submittedName>
        <fullName evidence="1">DODA</fullName>
    </submittedName>
</protein>
<organism evidence="1">
    <name type="scientific">Pollichia campestris</name>
    <dbReference type="NCBI Taxonomy" id="697016"/>
    <lineage>
        <taxon>Eukaryota</taxon>
        <taxon>Viridiplantae</taxon>
        <taxon>Streptophyta</taxon>
        <taxon>Embryophyta</taxon>
        <taxon>Tracheophyta</taxon>
        <taxon>Spermatophyta</taxon>
        <taxon>Magnoliopsida</taxon>
        <taxon>eudicotyledons</taxon>
        <taxon>Gunneridae</taxon>
        <taxon>Pentapetalae</taxon>
        <taxon>Caryophyllales</taxon>
        <taxon>Caryophyllaceae</taxon>
        <taxon>Paronychieae</taxon>
        <taxon>Pollichia</taxon>
    </lineage>
</organism>
<accession>A0A5B8XDG0</accession>